<dbReference type="Pfam" id="PF09527">
    <property type="entry name" value="ATPase_gene1"/>
    <property type="match status" value="1"/>
</dbReference>
<evidence type="ECO:0000256" key="1">
    <source>
        <dbReference type="SAM" id="Phobius"/>
    </source>
</evidence>
<organism evidence="2 3">
    <name type="scientific">Belliella calami</name>
    <dbReference type="NCBI Taxonomy" id="2923436"/>
    <lineage>
        <taxon>Bacteria</taxon>
        <taxon>Pseudomonadati</taxon>
        <taxon>Bacteroidota</taxon>
        <taxon>Cytophagia</taxon>
        <taxon>Cytophagales</taxon>
        <taxon>Cyclobacteriaceae</taxon>
        <taxon>Belliella</taxon>
    </lineage>
</organism>
<keyword evidence="1" id="KW-0812">Transmembrane</keyword>
<feature type="transmembrane region" description="Helical" evidence="1">
    <location>
        <begin position="55"/>
        <end position="73"/>
    </location>
</feature>
<dbReference type="InterPro" id="IPR032820">
    <property type="entry name" value="ATPase_put"/>
</dbReference>
<dbReference type="Proteomes" id="UP001165488">
    <property type="component" value="Unassembled WGS sequence"/>
</dbReference>
<protein>
    <submittedName>
        <fullName evidence="2">AtpZ/AtpI family protein</fullName>
    </submittedName>
</protein>
<dbReference type="EMBL" id="JAKZGS010000008">
    <property type="protein sequence ID" value="MCH7398516.1"/>
    <property type="molecule type" value="Genomic_DNA"/>
</dbReference>
<keyword evidence="1" id="KW-0472">Membrane</keyword>
<accession>A0ABS9UPG6</accession>
<evidence type="ECO:0000313" key="2">
    <source>
        <dbReference type="EMBL" id="MCH7398516.1"/>
    </source>
</evidence>
<keyword evidence="1" id="KW-1133">Transmembrane helix</keyword>
<keyword evidence="3" id="KW-1185">Reference proteome</keyword>
<comment type="caution">
    <text evidence="2">The sequence shown here is derived from an EMBL/GenBank/DDBJ whole genome shotgun (WGS) entry which is preliminary data.</text>
</comment>
<dbReference type="RefSeq" id="WP_241275029.1">
    <property type="nucleotide sequence ID" value="NZ_JAKZGS010000008.1"/>
</dbReference>
<sequence length="89" mass="10454">MGKQNLKNQKKNSSQDNFPVYVKYIGLSFQLFAIIGLGTWLGWVIQQKSEMKFPVWLLVFCFLSIILAFYQLFQSLKNDEKIEEKNKNS</sequence>
<gene>
    <name evidence="2" type="ORF">MM236_10970</name>
</gene>
<feature type="transmembrane region" description="Helical" evidence="1">
    <location>
        <begin position="21"/>
        <end position="43"/>
    </location>
</feature>
<proteinExistence type="predicted"/>
<name>A0ABS9UPG6_9BACT</name>
<evidence type="ECO:0000313" key="3">
    <source>
        <dbReference type="Proteomes" id="UP001165488"/>
    </source>
</evidence>
<reference evidence="2" key="1">
    <citation type="submission" date="2022-03" db="EMBL/GenBank/DDBJ databases">
        <title>De novo assembled genomes of Belliella spp. (Cyclobacteriaceae) strains.</title>
        <authorList>
            <person name="Szabo A."/>
            <person name="Korponai K."/>
            <person name="Felfoldi T."/>
        </authorList>
    </citation>
    <scope>NUCLEOTIDE SEQUENCE</scope>
    <source>
        <strain evidence="2">DSM 107340</strain>
    </source>
</reference>